<dbReference type="CDD" id="cd11418">
    <property type="entry name" value="bHLH_TS_ASCL"/>
    <property type="match status" value="1"/>
</dbReference>
<dbReference type="Ensembl" id="ENSECRT00000015775.1">
    <property type="protein sequence ID" value="ENSECRP00000015498.1"/>
    <property type="gene ID" value="ENSECRG00000010344.1"/>
</dbReference>
<dbReference type="PANTHER" id="PTHR23349:SF108">
    <property type="entry name" value="BHLH DOMAIN-CONTAINING PROTEIN"/>
    <property type="match status" value="1"/>
</dbReference>
<dbReference type="PANTHER" id="PTHR23349">
    <property type="entry name" value="BASIC HELIX-LOOP-HELIX TRANSCRIPTION FACTOR, TWIST"/>
    <property type="match status" value="1"/>
</dbReference>
<dbReference type="GO" id="GO:0000977">
    <property type="term" value="F:RNA polymerase II transcription regulatory region sequence-specific DNA binding"/>
    <property type="evidence" value="ECO:0007669"/>
    <property type="project" value="TreeGrafter"/>
</dbReference>
<evidence type="ECO:0000256" key="1">
    <source>
        <dbReference type="ARBA" id="ARBA00023125"/>
    </source>
</evidence>
<proteinExistence type="predicted"/>
<organism evidence="4 5">
    <name type="scientific">Erpetoichthys calabaricus</name>
    <name type="common">Rope fish</name>
    <name type="synonym">Calamoichthys calabaricus</name>
    <dbReference type="NCBI Taxonomy" id="27687"/>
    <lineage>
        <taxon>Eukaryota</taxon>
        <taxon>Metazoa</taxon>
        <taxon>Chordata</taxon>
        <taxon>Craniata</taxon>
        <taxon>Vertebrata</taxon>
        <taxon>Euteleostomi</taxon>
        <taxon>Actinopterygii</taxon>
        <taxon>Polypteriformes</taxon>
        <taxon>Polypteridae</taxon>
        <taxon>Erpetoichthys</taxon>
    </lineage>
</organism>
<evidence type="ECO:0000259" key="3">
    <source>
        <dbReference type="PROSITE" id="PS50888"/>
    </source>
</evidence>
<feature type="compositionally biased region" description="Basic and acidic residues" evidence="2">
    <location>
        <begin position="29"/>
        <end position="40"/>
    </location>
</feature>
<reference evidence="4" key="1">
    <citation type="submission" date="2021-06" db="EMBL/GenBank/DDBJ databases">
        <authorList>
            <consortium name="Wellcome Sanger Institute Data Sharing"/>
        </authorList>
    </citation>
    <scope>NUCLEOTIDE SEQUENCE [LARGE SCALE GENOMIC DNA]</scope>
</reference>
<dbReference type="GO" id="GO:0000981">
    <property type="term" value="F:DNA-binding transcription factor activity, RNA polymerase II-specific"/>
    <property type="evidence" value="ECO:0007669"/>
    <property type="project" value="TreeGrafter"/>
</dbReference>
<feature type="compositionally biased region" description="Basic and acidic residues" evidence="2">
    <location>
        <begin position="48"/>
        <end position="62"/>
    </location>
</feature>
<evidence type="ECO:0000313" key="5">
    <source>
        <dbReference type="Proteomes" id="UP000694620"/>
    </source>
</evidence>
<reference evidence="4" key="2">
    <citation type="submission" date="2025-08" db="UniProtKB">
        <authorList>
            <consortium name="Ensembl"/>
        </authorList>
    </citation>
    <scope>IDENTIFICATION</scope>
</reference>
<evidence type="ECO:0000256" key="2">
    <source>
        <dbReference type="SAM" id="MobiDB-lite"/>
    </source>
</evidence>
<dbReference type="GO" id="GO:0046983">
    <property type="term" value="F:protein dimerization activity"/>
    <property type="evidence" value="ECO:0007669"/>
    <property type="project" value="InterPro"/>
</dbReference>
<feature type="domain" description="BHLH" evidence="3">
    <location>
        <begin position="55"/>
        <end position="107"/>
    </location>
</feature>
<accession>A0A8C4X9Y4</accession>
<dbReference type="GO" id="GO:0032502">
    <property type="term" value="P:developmental process"/>
    <property type="evidence" value="ECO:0007669"/>
    <property type="project" value="TreeGrafter"/>
</dbReference>
<keyword evidence="1" id="KW-0238">DNA-binding</keyword>
<feature type="region of interest" description="Disordered" evidence="2">
    <location>
        <begin position="1"/>
        <end position="62"/>
    </location>
</feature>
<dbReference type="InterPro" id="IPR050283">
    <property type="entry name" value="E-box_TF_Regulators"/>
</dbReference>
<evidence type="ECO:0000313" key="4">
    <source>
        <dbReference type="Ensembl" id="ENSECRP00000015498.1"/>
    </source>
</evidence>
<dbReference type="SUPFAM" id="SSF47459">
    <property type="entry name" value="HLH, helix-loop-helix DNA-binding domain"/>
    <property type="match status" value="1"/>
</dbReference>
<reference evidence="4" key="3">
    <citation type="submission" date="2025-09" db="UniProtKB">
        <authorList>
            <consortium name="Ensembl"/>
        </authorList>
    </citation>
    <scope>IDENTIFICATION</scope>
</reference>
<name>A0A8C4X9Y4_ERPCA</name>
<dbReference type="Gene3D" id="4.10.280.10">
    <property type="entry name" value="Helix-loop-helix DNA-binding domain"/>
    <property type="match status" value="1"/>
</dbReference>
<dbReference type="InterPro" id="IPR036638">
    <property type="entry name" value="HLH_DNA-bd_sf"/>
</dbReference>
<dbReference type="PROSITE" id="PS50888">
    <property type="entry name" value="BHLH"/>
    <property type="match status" value="1"/>
</dbReference>
<dbReference type="Proteomes" id="UP000694620">
    <property type="component" value="Chromosome 11"/>
</dbReference>
<dbReference type="Pfam" id="PF00010">
    <property type="entry name" value="HLH"/>
    <property type="match status" value="1"/>
</dbReference>
<dbReference type="SMART" id="SM00353">
    <property type="entry name" value="HLH"/>
    <property type="match status" value="1"/>
</dbReference>
<keyword evidence="5" id="KW-1185">Reference proteome</keyword>
<dbReference type="AlphaFoldDB" id="A0A8C4X9Y4"/>
<dbReference type="InterPro" id="IPR011598">
    <property type="entry name" value="bHLH_dom"/>
</dbReference>
<sequence length="171" mass="19657">ISFERPARTQISLSKHDQPWQESDQPMEVEGKYHSCIGKEKSRKKGIRHAERTRHSSEERNARERKRVKMVNAGFDLLHKKIPLLSPIRKVSKLQILRGAKSYIMQLQELLLEHNFSASPASAEVTEVPVSLAESMDAFLNNYLGKQVYLEKTPDLNNWEIKSMDGAGRKM</sequence>
<protein>
    <recommendedName>
        <fullName evidence="3">BHLH domain-containing protein</fullName>
    </recommendedName>
</protein>